<comment type="caution">
    <text evidence="1">The sequence shown here is derived from an EMBL/GenBank/DDBJ whole genome shotgun (WGS) entry which is preliminary data.</text>
</comment>
<dbReference type="Proteomes" id="UP000433071">
    <property type="component" value="Unassembled WGS sequence"/>
</dbReference>
<gene>
    <name evidence="1" type="ORF">GJ743_18195</name>
</gene>
<dbReference type="RefSeq" id="WP_155053320.1">
    <property type="nucleotide sequence ID" value="NZ_BAAAIB010000008.1"/>
</dbReference>
<reference evidence="1 2" key="1">
    <citation type="submission" date="2019-11" db="EMBL/GenBank/DDBJ databases">
        <title>Agromyces kandeliae sp. nov., isolated from mangrove soil.</title>
        <authorList>
            <person name="Wang R."/>
        </authorList>
    </citation>
    <scope>NUCLEOTIDE SEQUENCE [LARGE SCALE GENOMIC DNA]</scope>
    <source>
        <strain evidence="1 2">JCM 11433</strain>
    </source>
</reference>
<sequence length="288" mass="30752">MPWSVTVSPGFALSACGDDICLPDAVRIDIRQPRPSGSDVCGPPVDPWCAPMRQRRDPDRTYYLAIRYAEQQTRPVRGACSCGCDGDPCEYSRIAESWTFAVLDSLPDCHDESTRGPVGGEEGGLACSREIRARGTRRCPDCCDPWVVLADLRVTASGTVSVDPLAHRRFLAQLGEHAFFCGPDTQPKRVDFSAVERETIAGLFAAGERRVVDAGAREAVLTSPATALRGGKASKAIRTLVESMSVGELAGLDSALLHAKAADLGADADAVDRLVESARIAVRLAQPG</sequence>
<name>A0A6I3ME71_9MICO</name>
<keyword evidence="2" id="KW-1185">Reference proteome</keyword>
<evidence type="ECO:0000313" key="2">
    <source>
        <dbReference type="Proteomes" id="UP000433071"/>
    </source>
</evidence>
<accession>A0A6I3ME71</accession>
<dbReference type="OrthoDB" id="3819414at2"/>
<organism evidence="1 2">
    <name type="scientific">Agromyces bracchium</name>
    <dbReference type="NCBI Taxonomy" id="88376"/>
    <lineage>
        <taxon>Bacteria</taxon>
        <taxon>Bacillati</taxon>
        <taxon>Actinomycetota</taxon>
        <taxon>Actinomycetes</taxon>
        <taxon>Micrococcales</taxon>
        <taxon>Microbacteriaceae</taxon>
        <taxon>Agromyces</taxon>
    </lineage>
</organism>
<dbReference type="EMBL" id="WMLB01000044">
    <property type="protein sequence ID" value="MTH70297.1"/>
    <property type="molecule type" value="Genomic_DNA"/>
</dbReference>
<dbReference type="AlphaFoldDB" id="A0A6I3ME71"/>
<protein>
    <submittedName>
        <fullName evidence="1">Uncharacterized protein</fullName>
    </submittedName>
</protein>
<evidence type="ECO:0000313" key="1">
    <source>
        <dbReference type="EMBL" id="MTH70297.1"/>
    </source>
</evidence>
<proteinExistence type="predicted"/>